<dbReference type="Pfam" id="PF18758">
    <property type="entry name" value="KDZ"/>
    <property type="match status" value="1"/>
</dbReference>
<feature type="compositionally biased region" description="Basic and acidic residues" evidence="1">
    <location>
        <begin position="88"/>
        <end position="97"/>
    </location>
</feature>
<keyword evidence="5" id="KW-1185">Reference proteome</keyword>
<organism evidence="4 5">
    <name type="scientific">Mycena metata</name>
    <dbReference type="NCBI Taxonomy" id="1033252"/>
    <lineage>
        <taxon>Eukaryota</taxon>
        <taxon>Fungi</taxon>
        <taxon>Dikarya</taxon>
        <taxon>Basidiomycota</taxon>
        <taxon>Agaricomycotina</taxon>
        <taxon>Agaricomycetes</taxon>
        <taxon>Agaricomycetidae</taxon>
        <taxon>Agaricales</taxon>
        <taxon>Marasmiineae</taxon>
        <taxon>Mycenaceae</taxon>
        <taxon>Mycena</taxon>
    </lineage>
</organism>
<gene>
    <name evidence="4" type="ORF">B0H16DRAFT_1750084</name>
</gene>
<dbReference type="EMBL" id="JARKIB010000613">
    <property type="protein sequence ID" value="KAJ7697294.1"/>
    <property type="molecule type" value="Genomic_DNA"/>
</dbReference>
<dbReference type="InterPro" id="IPR040521">
    <property type="entry name" value="KDZ"/>
</dbReference>
<evidence type="ECO:0000313" key="4">
    <source>
        <dbReference type="EMBL" id="KAJ7697294.1"/>
    </source>
</evidence>
<dbReference type="PANTHER" id="PTHR33096:SF1">
    <property type="entry name" value="CXC1-LIKE CYSTEINE CLUSTER ASSOCIATED WITH KDZ TRANSPOSASES DOMAIN-CONTAINING PROTEIN"/>
    <property type="match status" value="1"/>
</dbReference>
<keyword evidence="2" id="KW-0472">Membrane</keyword>
<keyword evidence="2" id="KW-0812">Transmembrane</keyword>
<keyword evidence="2" id="KW-1133">Transmembrane helix</keyword>
<evidence type="ECO:0000313" key="5">
    <source>
        <dbReference type="Proteomes" id="UP001215598"/>
    </source>
</evidence>
<feature type="region of interest" description="Disordered" evidence="1">
    <location>
        <begin position="1"/>
        <end position="21"/>
    </location>
</feature>
<evidence type="ECO:0000256" key="2">
    <source>
        <dbReference type="SAM" id="Phobius"/>
    </source>
</evidence>
<name>A0AAD7DSK1_9AGAR</name>
<feature type="domain" description="CxC2-like cysteine cluster KDZ transposase-associated" evidence="3">
    <location>
        <begin position="185"/>
        <end position="289"/>
    </location>
</feature>
<proteinExistence type="predicted"/>
<feature type="region of interest" description="Disordered" evidence="1">
    <location>
        <begin position="64"/>
        <end position="103"/>
    </location>
</feature>
<feature type="transmembrane region" description="Helical" evidence="2">
    <location>
        <begin position="451"/>
        <end position="471"/>
    </location>
</feature>
<dbReference type="InterPro" id="IPR041457">
    <property type="entry name" value="CxC2_KDZ-assoc"/>
</dbReference>
<feature type="transmembrane region" description="Helical" evidence="2">
    <location>
        <begin position="492"/>
        <end position="509"/>
    </location>
</feature>
<dbReference type="AlphaFoldDB" id="A0AAD7DSK1"/>
<dbReference type="Pfam" id="PF18803">
    <property type="entry name" value="CxC2"/>
    <property type="match status" value="1"/>
</dbReference>
<accession>A0AAD7DSK1</accession>
<sequence>MSWLNLSTIRQPNRSQSNNNGMFEYEVRPSEISHDLGFDMSQDGRRGVRTAVNVGLKKQKIQPSDWVSLPGDGQDVPDEEGVEVDAESGQKRPRFESSDDPMAPWMRLKQPFLDEMARRHGLADSMDQNACECCKGAFTRQSPRFCCADCGTVVHCCGCLLERHQCLPLHRIKEWNGSFWAPTTLNKQGLVYQLGHGGLPCKRPPPAICTMVVIGTEAIHTVSYRFCGCDRADRVNNLEQLMCAEWYPAMTVDPATCAMFSALDSYRMLNVVGNINVHNFVGSLERRTDPCLVEKIPDRYKAFGRMARQYSFLISLLRAGCAHNPNGLAHTNTGECAVLCWPCPHDGKNLPDGWRDVAPEFRSLYMLLVAMDANFRLKNQLRANEHDDLPLGPGWGYQVEPGPYKEHLKTYVAEKDVSTCITFTALLQKDMCMTTGAGDLQKGERYSNMDYIFLSALMGITAMYLAISYNITCQWKVNLPSRMKKMPERLRLDLLTITLLFALPVWHAATHEGACQTENSLTYQVGVGWTDGEGIERVWSVLNPISWATKEMGVGPHHDVIKDKLDHHNWEKNIGQGTTLPHKLIIAIDERDRQVAAFKDVDSMLRSEVRKQWQKRIDDWWADRTLPNPYQHKDDSRDGESEAAIHLMLTKDEVEEAATGGSKLQGSSVTSFLVAGLQLEAAQQRICTEARGRALLAGDQQERIQEMRIAFFSKLARFRKLQAVYMPAAVTKLQEEEDARDPDLPPPKAEDVKIYLPSGLRAAQREGGCRKGLPAMEGRLREGQCCDALKDLRGRLHTKKHLLLHRETQIAGQRAATRSYTLIEWVGERVDAAAGESASERYRELKPSDIQLDEEHDVNVQAYLGY</sequence>
<evidence type="ECO:0000259" key="3">
    <source>
        <dbReference type="Pfam" id="PF18803"/>
    </source>
</evidence>
<dbReference type="Proteomes" id="UP001215598">
    <property type="component" value="Unassembled WGS sequence"/>
</dbReference>
<comment type="caution">
    <text evidence="4">The sequence shown here is derived from an EMBL/GenBank/DDBJ whole genome shotgun (WGS) entry which is preliminary data.</text>
</comment>
<evidence type="ECO:0000256" key="1">
    <source>
        <dbReference type="SAM" id="MobiDB-lite"/>
    </source>
</evidence>
<dbReference type="PANTHER" id="PTHR33096">
    <property type="entry name" value="CXC2 DOMAIN-CONTAINING PROTEIN"/>
    <property type="match status" value="1"/>
</dbReference>
<protein>
    <recommendedName>
        <fullName evidence="3">CxC2-like cysteine cluster KDZ transposase-associated domain-containing protein</fullName>
    </recommendedName>
</protein>
<reference evidence="4" key="1">
    <citation type="submission" date="2023-03" db="EMBL/GenBank/DDBJ databases">
        <title>Massive genome expansion in bonnet fungi (Mycena s.s.) driven by repeated elements and novel gene families across ecological guilds.</title>
        <authorList>
            <consortium name="Lawrence Berkeley National Laboratory"/>
            <person name="Harder C.B."/>
            <person name="Miyauchi S."/>
            <person name="Viragh M."/>
            <person name="Kuo A."/>
            <person name="Thoen E."/>
            <person name="Andreopoulos B."/>
            <person name="Lu D."/>
            <person name="Skrede I."/>
            <person name="Drula E."/>
            <person name="Henrissat B."/>
            <person name="Morin E."/>
            <person name="Kohler A."/>
            <person name="Barry K."/>
            <person name="LaButti K."/>
            <person name="Morin E."/>
            <person name="Salamov A."/>
            <person name="Lipzen A."/>
            <person name="Mereny Z."/>
            <person name="Hegedus B."/>
            <person name="Baldrian P."/>
            <person name="Stursova M."/>
            <person name="Weitz H."/>
            <person name="Taylor A."/>
            <person name="Grigoriev I.V."/>
            <person name="Nagy L.G."/>
            <person name="Martin F."/>
            <person name="Kauserud H."/>
        </authorList>
    </citation>
    <scope>NUCLEOTIDE SEQUENCE</scope>
    <source>
        <strain evidence="4">CBHHK182m</strain>
    </source>
</reference>
<feature type="compositionally biased region" description="Acidic residues" evidence="1">
    <location>
        <begin position="75"/>
        <end position="86"/>
    </location>
</feature>